<evidence type="ECO:0000313" key="1">
    <source>
        <dbReference type="EMBL" id="RIB09812.1"/>
    </source>
</evidence>
<dbReference type="OrthoDB" id="2423038at2759"/>
<keyword evidence="2" id="KW-1185">Reference proteome</keyword>
<dbReference type="AlphaFoldDB" id="A0A397UHN9"/>
<organism evidence="1 2">
    <name type="scientific">Gigaspora rosea</name>
    <dbReference type="NCBI Taxonomy" id="44941"/>
    <lineage>
        <taxon>Eukaryota</taxon>
        <taxon>Fungi</taxon>
        <taxon>Fungi incertae sedis</taxon>
        <taxon>Mucoromycota</taxon>
        <taxon>Glomeromycotina</taxon>
        <taxon>Glomeromycetes</taxon>
        <taxon>Diversisporales</taxon>
        <taxon>Gigasporaceae</taxon>
        <taxon>Gigaspora</taxon>
    </lineage>
</organism>
<dbReference type="Gene3D" id="1.10.150.50">
    <property type="entry name" value="Transcription Factor, Ets-1"/>
    <property type="match status" value="1"/>
</dbReference>
<evidence type="ECO:0008006" key="3">
    <source>
        <dbReference type="Google" id="ProtNLM"/>
    </source>
</evidence>
<sequence>MPIDLRDIIKKWDTEKLIDFLRDQDLDLDEEDFSCLRSQRISGSNFLLLERGDLFDCKLRVGPILTLLTLINDINTEKLSSEKLIPVLKDIKNSKWQYSRYFYIFPFNKWSLEHYKNWVLSNYPTSKKEVYNRCFFKIIRKIKEDSKTLEEIREFVSKLDRKVLICVRDSINNIWVWMRLFLAYLVRIGSHISRDSTGESAFLKVSRISSFFTGYV</sequence>
<dbReference type="EMBL" id="QKWP01001323">
    <property type="protein sequence ID" value="RIB09812.1"/>
    <property type="molecule type" value="Genomic_DNA"/>
</dbReference>
<dbReference type="Proteomes" id="UP000266673">
    <property type="component" value="Unassembled WGS sequence"/>
</dbReference>
<protein>
    <recommendedName>
        <fullName evidence="3">SAM domain-containing protein</fullName>
    </recommendedName>
</protein>
<proteinExistence type="predicted"/>
<gene>
    <name evidence="1" type="ORF">C2G38_2146364</name>
</gene>
<evidence type="ECO:0000313" key="2">
    <source>
        <dbReference type="Proteomes" id="UP000266673"/>
    </source>
</evidence>
<accession>A0A397UHN9</accession>
<comment type="caution">
    <text evidence="1">The sequence shown here is derived from an EMBL/GenBank/DDBJ whole genome shotgun (WGS) entry which is preliminary data.</text>
</comment>
<dbReference type="SUPFAM" id="SSF47769">
    <property type="entry name" value="SAM/Pointed domain"/>
    <property type="match status" value="1"/>
</dbReference>
<reference evidence="1 2" key="1">
    <citation type="submission" date="2018-06" db="EMBL/GenBank/DDBJ databases">
        <title>Comparative genomics reveals the genomic features of Rhizophagus irregularis, R. cerebriforme, R. diaphanum and Gigaspora rosea, and their symbiotic lifestyle signature.</title>
        <authorList>
            <person name="Morin E."/>
            <person name="San Clemente H."/>
            <person name="Chen E.C.H."/>
            <person name="De La Providencia I."/>
            <person name="Hainaut M."/>
            <person name="Kuo A."/>
            <person name="Kohler A."/>
            <person name="Murat C."/>
            <person name="Tang N."/>
            <person name="Roy S."/>
            <person name="Loubradou J."/>
            <person name="Henrissat B."/>
            <person name="Grigoriev I.V."/>
            <person name="Corradi N."/>
            <person name="Roux C."/>
            <person name="Martin F.M."/>
        </authorList>
    </citation>
    <scope>NUCLEOTIDE SEQUENCE [LARGE SCALE GENOMIC DNA]</scope>
    <source>
        <strain evidence="1 2">DAOM 194757</strain>
    </source>
</reference>
<dbReference type="InterPro" id="IPR013761">
    <property type="entry name" value="SAM/pointed_sf"/>
</dbReference>
<name>A0A397UHN9_9GLOM</name>